<proteinExistence type="predicted"/>
<protein>
    <submittedName>
        <fullName evidence="1">Uncharacterized protein</fullName>
    </submittedName>
</protein>
<evidence type="ECO:0000313" key="2">
    <source>
        <dbReference type="Proteomes" id="UP000258016"/>
    </source>
</evidence>
<organism evidence="1 2">
    <name type="scientific">Blastomonas fulva</name>
    <dbReference type="NCBI Taxonomy" id="1550728"/>
    <lineage>
        <taxon>Bacteria</taxon>
        <taxon>Pseudomonadati</taxon>
        <taxon>Pseudomonadota</taxon>
        <taxon>Alphaproteobacteria</taxon>
        <taxon>Sphingomonadales</taxon>
        <taxon>Sphingomonadaceae</taxon>
        <taxon>Blastomonas</taxon>
    </lineage>
</organism>
<name>A0ABM6M8N5_9SPHN</name>
<dbReference type="Proteomes" id="UP000258016">
    <property type="component" value="Chromosome"/>
</dbReference>
<sequence>MTEGRDWIERSGARAKGRRPAFFDEPAVDRLYSLTLALASELSATRERLDTVERLLEAGGSLRREDVEAYAPDRATGHERGEATRAYIARIMRGFQQEVEAMEHPDPPIMDVVEALTRP</sequence>
<dbReference type="RefSeq" id="WP_117352564.1">
    <property type="nucleotide sequence ID" value="NZ_CP020083.1"/>
</dbReference>
<gene>
    <name evidence="1" type="ORF">B5J99_12610</name>
</gene>
<accession>A0ABM6M8N5</accession>
<reference evidence="1 2" key="1">
    <citation type="submission" date="2017-03" db="EMBL/GenBank/DDBJ databases">
        <title>Complete genome sequence of Blastomonas fulva degrading microcsystin LR.</title>
        <authorList>
            <person name="Lee H.-g."/>
            <person name="Jin L."/>
            <person name="oh H.-M."/>
        </authorList>
    </citation>
    <scope>NUCLEOTIDE SEQUENCE [LARGE SCALE GENOMIC DNA]</scope>
    <source>
        <strain evidence="1 2">T2</strain>
    </source>
</reference>
<keyword evidence="2" id="KW-1185">Reference proteome</keyword>
<evidence type="ECO:0000313" key="1">
    <source>
        <dbReference type="EMBL" id="ASR52197.1"/>
    </source>
</evidence>
<dbReference type="EMBL" id="CP020083">
    <property type="protein sequence ID" value="ASR52197.1"/>
    <property type="molecule type" value="Genomic_DNA"/>
</dbReference>
<dbReference type="GeneID" id="303486415"/>